<sequence length="552" mass="60859">MAQVFLLLALTACTSSIQAPFQQEIQPNSPLLLSASPSGPPVFDSSLFKLRHVFHHGDLNQPGLHKRYDVIEPENAVWIESDAGIRVQHIRNLRTRNRSIKIHRLKDRRPSVIDSLLEFSRNYPQIWTTSQDEWSLETVLAPDLTDVDTILTLAQMSANAYLEHNDSKDWSNVREGFNWSNPTGFGWNGDGLKGYLYADDNNSTVVIAVKGTSFALWSKEDTAKNDKLNDNLFFSCCCGQQGNAFYQKVCSCATSRYTCNLTCLKDSMMKENRYYTAGRHLYKNVTELYPNSSIWLTGHSLGGSISSMIGLTYGAPVVTFEAVPEALPVNRLGIPSPPGTDPDRPGQRDHTGAFHFGHTADPIFMGTCNGLAASCSYAGFALESACHTGYECVWDVVTKNSTRASILTHRIHYLIDNVIKKWTEVPKCKLTSDCYDCLLWKGISSNSSETSTYPSLQKSTKTTTQTTCHTPGWFWCLDTTTDTSGVSTSSFTTATSAPSTTCHTPGWFGCNDKITEADIISSTTALYNGHTTLSSLSHQITPSPDIPPSGSI</sequence>
<dbReference type="GO" id="GO:0006660">
    <property type="term" value="P:phosphatidylserine catabolic process"/>
    <property type="evidence" value="ECO:0007669"/>
    <property type="project" value="TreeGrafter"/>
</dbReference>
<dbReference type="CDD" id="cd00519">
    <property type="entry name" value="Lipase_3"/>
    <property type="match status" value="1"/>
</dbReference>
<keyword evidence="22" id="KW-1185">Reference proteome</keyword>
<dbReference type="PANTHER" id="PTHR47175:SF2">
    <property type="entry name" value="LIPASE ATG15-RELATED"/>
    <property type="match status" value="1"/>
</dbReference>
<name>A0A420H8W1_9PEZI</name>
<keyword evidence="9" id="KW-0378">Hydrolase</keyword>
<evidence type="ECO:0000259" key="20">
    <source>
        <dbReference type="Pfam" id="PF01764"/>
    </source>
</evidence>
<proteinExistence type="inferred from homology"/>
<feature type="chain" id="PRO_5019253853" description="triacylglycerol lipase" evidence="19">
    <location>
        <begin position="17"/>
        <end position="552"/>
    </location>
</feature>
<evidence type="ECO:0000256" key="3">
    <source>
        <dbReference type="ARBA" id="ARBA00004343"/>
    </source>
</evidence>
<comment type="caution">
    <text evidence="21">The sequence shown here is derived from an EMBL/GenBank/DDBJ whole genome shotgun (WGS) entry which is preliminary data.</text>
</comment>
<evidence type="ECO:0000256" key="10">
    <source>
        <dbReference type="ARBA" id="ARBA00022963"/>
    </source>
</evidence>
<keyword evidence="10" id="KW-0442">Lipid degradation</keyword>
<dbReference type="GO" id="GO:0004620">
    <property type="term" value="F:phospholipase activity"/>
    <property type="evidence" value="ECO:0007669"/>
    <property type="project" value="TreeGrafter"/>
</dbReference>
<evidence type="ECO:0000256" key="6">
    <source>
        <dbReference type="ARBA" id="ARBA00013279"/>
    </source>
</evidence>
<gene>
    <name evidence="21" type="ORF">GcM3_214021</name>
</gene>
<evidence type="ECO:0000256" key="17">
    <source>
        <dbReference type="ARBA" id="ARBA00024663"/>
    </source>
</evidence>
<dbReference type="SUPFAM" id="SSF53474">
    <property type="entry name" value="alpha/beta-Hydrolases"/>
    <property type="match status" value="1"/>
</dbReference>
<dbReference type="GO" id="GO:0005775">
    <property type="term" value="C:vacuolar lumen"/>
    <property type="evidence" value="ECO:0007669"/>
    <property type="project" value="TreeGrafter"/>
</dbReference>
<dbReference type="EC" id="3.1.1.3" evidence="6"/>
<evidence type="ECO:0000313" key="22">
    <source>
        <dbReference type="Proteomes" id="UP000283383"/>
    </source>
</evidence>
<keyword evidence="13" id="KW-0072">Autophagy</keyword>
<dbReference type="GO" id="GO:0046461">
    <property type="term" value="P:neutral lipid catabolic process"/>
    <property type="evidence" value="ECO:0007669"/>
    <property type="project" value="TreeGrafter"/>
</dbReference>
<dbReference type="Proteomes" id="UP000283383">
    <property type="component" value="Unassembled WGS sequence"/>
</dbReference>
<dbReference type="PANTHER" id="PTHR47175">
    <property type="entry name" value="LIPASE ATG15-RELATED"/>
    <property type="match status" value="1"/>
</dbReference>
<evidence type="ECO:0000256" key="4">
    <source>
        <dbReference type="ARBA" id="ARBA00010701"/>
    </source>
</evidence>
<keyword evidence="11" id="KW-0735">Signal-anchor</keyword>
<comment type="subcellular location">
    <subcellularLocation>
        <location evidence="3">Endosome</location>
        <location evidence="3">Multivesicular body membrane</location>
        <topology evidence="3">Single-pass type II membrane protein</topology>
    </subcellularLocation>
    <subcellularLocation>
        <location evidence="2">Prevacuolar compartment membrane</location>
        <topology evidence="2">Single-pass type II membrane protein</topology>
    </subcellularLocation>
</comment>
<evidence type="ECO:0000256" key="18">
    <source>
        <dbReference type="ARBA" id="ARBA00029828"/>
    </source>
</evidence>
<evidence type="ECO:0000256" key="16">
    <source>
        <dbReference type="ARBA" id="ARBA00023180"/>
    </source>
</evidence>
<dbReference type="GO" id="GO:0004806">
    <property type="term" value="F:triacylglycerol lipase activity"/>
    <property type="evidence" value="ECO:0007669"/>
    <property type="project" value="UniProtKB-EC"/>
</dbReference>
<evidence type="ECO:0000256" key="11">
    <source>
        <dbReference type="ARBA" id="ARBA00022968"/>
    </source>
</evidence>
<comment type="subunit">
    <text evidence="5">Binds to both phosphatidylinositol (PI) and phosphatidylinositol 3,5-bisphosphate (PIP2).</text>
</comment>
<dbReference type="AlphaFoldDB" id="A0A420H8W1"/>
<evidence type="ECO:0000256" key="12">
    <source>
        <dbReference type="ARBA" id="ARBA00022989"/>
    </source>
</evidence>
<reference evidence="21 22" key="1">
    <citation type="journal article" date="2018" name="BMC Genomics">
        <title>Comparative genome analyses reveal sequence features reflecting distinct modes of host-adaptation between dicot and monocot powdery mildew.</title>
        <authorList>
            <person name="Wu Y."/>
            <person name="Ma X."/>
            <person name="Pan Z."/>
            <person name="Kale S.D."/>
            <person name="Song Y."/>
            <person name="King H."/>
            <person name="Zhang Q."/>
            <person name="Presley C."/>
            <person name="Deng X."/>
            <person name="Wei C.I."/>
            <person name="Xiao S."/>
        </authorList>
    </citation>
    <scope>NUCLEOTIDE SEQUENCE [LARGE SCALE GENOMIC DNA]</scope>
    <source>
        <strain evidence="21">UMSG3</strain>
    </source>
</reference>
<evidence type="ECO:0000256" key="8">
    <source>
        <dbReference type="ARBA" id="ARBA00022753"/>
    </source>
</evidence>
<keyword evidence="12" id="KW-1133">Transmembrane helix</keyword>
<dbReference type="Pfam" id="PF01764">
    <property type="entry name" value="Lipase_3"/>
    <property type="match status" value="1"/>
</dbReference>
<comment type="similarity">
    <text evidence="4">Belongs to the AB hydrolase superfamily. Lipase family.</text>
</comment>
<feature type="signal peptide" evidence="19">
    <location>
        <begin position="1"/>
        <end position="16"/>
    </location>
</feature>
<dbReference type="FunFam" id="3.40.50.1820:FF:000129">
    <property type="entry name" value="Autophagy related lipase Atg15, putative"/>
    <property type="match status" value="1"/>
</dbReference>
<evidence type="ECO:0000256" key="13">
    <source>
        <dbReference type="ARBA" id="ARBA00023006"/>
    </source>
</evidence>
<keyword evidence="8" id="KW-0967">Endosome</keyword>
<organism evidence="21 22">
    <name type="scientific">Golovinomyces cichoracearum</name>
    <dbReference type="NCBI Taxonomy" id="62708"/>
    <lineage>
        <taxon>Eukaryota</taxon>
        <taxon>Fungi</taxon>
        <taxon>Dikarya</taxon>
        <taxon>Ascomycota</taxon>
        <taxon>Pezizomycotina</taxon>
        <taxon>Leotiomycetes</taxon>
        <taxon>Erysiphales</taxon>
        <taxon>Erysiphaceae</taxon>
        <taxon>Golovinomyces</taxon>
    </lineage>
</organism>
<evidence type="ECO:0000256" key="2">
    <source>
        <dbReference type="ARBA" id="ARBA00004270"/>
    </source>
</evidence>
<dbReference type="STRING" id="62708.A0A420H8W1"/>
<evidence type="ECO:0000256" key="7">
    <source>
        <dbReference type="ARBA" id="ARBA00022692"/>
    </source>
</evidence>
<dbReference type="InterPro" id="IPR029058">
    <property type="entry name" value="AB_hydrolase_fold"/>
</dbReference>
<evidence type="ECO:0000256" key="15">
    <source>
        <dbReference type="ARBA" id="ARBA00023136"/>
    </source>
</evidence>
<dbReference type="InterPro" id="IPR002921">
    <property type="entry name" value="Fungal_lipase-type"/>
</dbReference>
<keyword evidence="14" id="KW-0443">Lipid metabolism</keyword>
<evidence type="ECO:0000256" key="5">
    <source>
        <dbReference type="ARBA" id="ARBA00011137"/>
    </source>
</evidence>
<evidence type="ECO:0000313" key="21">
    <source>
        <dbReference type="EMBL" id="RKF53874.1"/>
    </source>
</evidence>
<evidence type="ECO:0000256" key="9">
    <source>
        <dbReference type="ARBA" id="ARBA00022801"/>
    </source>
</evidence>
<evidence type="ECO:0000256" key="1">
    <source>
        <dbReference type="ARBA" id="ARBA00001024"/>
    </source>
</evidence>
<dbReference type="GO" id="GO:0032585">
    <property type="term" value="C:multivesicular body membrane"/>
    <property type="evidence" value="ECO:0007669"/>
    <property type="project" value="UniProtKB-SubCell"/>
</dbReference>
<keyword evidence="19" id="KW-0732">Signal</keyword>
<evidence type="ECO:0000256" key="19">
    <source>
        <dbReference type="SAM" id="SignalP"/>
    </source>
</evidence>
<comment type="catalytic activity">
    <reaction evidence="1">
        <text>a triacylglycerol + H2O = a diacylglycerol + a fatty acid + H(+)</text>
        <dbReference type="Rhea" id="RHEA:12044"/>
        <dbReference type="ChEBI" id="CHEBI:15377"/>
        <dbReference type="ChEBI" id="CHEBI:15378"/>
        <dbReference type="ChEBI" id="CHEBI:17855"/>
        <dbReference type="ChEBI" id="CHEBI:18035"/>
        <dbReference type="ChEBI" id="CHEBI:28868"/>
        <dbReference type="EC" id="3.1.1.3"/>
    </reaction>
</comment>
<protein>
    <recommendedName>
        <fullName evidence="6">triacylglycerol lipase</fullName>
        <ecNumber evidence="6">3.1.1.3</ecNumber>
    </recommendedName>
    <alternativeName>
        <fullName evidence="18">Autophagy-related protein 15</fullName>
    </alternativeName>
</protein>
<dbReference type="EMBL" id="MCBQ01021486">
    <property type="protein sequence ID" value="RKF53874.1"/>
    <property type="molecule type" value="Genomic_DNA"/>
</dbReference>
<keyword evidence="16" id="KW-0325">Glycoprotein</keyword>
<accession>A0A420H8W1</accession>
<dbReference type="GO" id="GO:0034727">
    <property type="term" value="P:piecemeal microautophagy of the nucleus"/>
    <property type="evidence" value="ECO:0007669"/>
    <property type="project" value="TreeGrafter"/>
</dbReference>
<keyword evidence="7" id="KW-0812">Transmembrane</keyword>
<feature type="domain" description="Fungal lipase-type" evidence="20">
    <location>
        <begin position="283"/>
        <end position="311"/>
    </location>
</feature>
<dbReference type="Gene3D" id="3.40.50.1820">
    <property type="entry name" value="alpha/beta hydrolase"/>
    <property type="match status" value="1"/>
</dbReference>
<dbReference type="InterPro" id="IPR050805">
    <property type="entry name" value="ATG15_Lipase"/>
</dbReference>
<dbReference type="GO" id="GO:0034496">
    <property type="term" value="P:multivesicular body membrane disassembly"/>
    <property type="evidence" value="ECO:0007669"/>
    <property type="project" value="TreeGrafter"/>
</dbReference>
<evidence type="ECO:0000256" key="14">
    <source>
        <dbReference type="ARBA" id="ARBA00023098"/>
    </source>
</evidence>
<keyword evidence="15" id="KW-0472">Membrane</keyword>
<comment type="function">
    <text evidence="17">Lipase which is essential for lysis of subvacuolar cytoplasm to vacuole targeted bodies and intravacuolar autophagic bodies. Involved in the lysis of intravacuolar multivesicular body (MVB) vesicles. The intravacuolar membrane disintegration by ATG15 is critical to life span extension.</text>
</comment>